<keyword evidence="1" id="KW-0472">Membrane</keyword>
<feature type="transmembrane region" description="Helical" evidence="1">
    <location>
        <begin position="28"/>
        <end position="46"/>
    </location>
</feature>
<evidence type="ECO:0000256" key="1">
    <source>
        <dbReference type="SAM" id="Phobius"/>
    </source>
</evidence>
<keyword evidence="1" id="KW-0812">Transmembrane</keyword>
<proteinExistence type="predicted"/>
<gene>
    <name evidence="2" type="ORF">IDH45_08460</name>
</gene>
<evidence type="ECO:0000313" key="3">
    <source>
        <dbReference type="Proteomes" id="UP000639396"/>
    </source>
</evidence>
<keyword evidence="3" id="KW-1185">Reference proteome</keyword>
<sequence length="53" mass="5819">MGTSWVVTILGVIVSLVGWYLTPNVWGYGILGFGVAHIILGVLDMFRTPDRAR</sequence>
<organism evidence="2 3">
    <name type="scientific">Paenibacillus oceani</name>
    <dbReference type="NCBI Taxonomy" id="2772510"/>
    <lineage>
        <taxon>Bacteria</taxon>
        <taxon>Bacillati</taxon>
        <taxon>Bacillota</taxon>
        <taxon>Bacilli</taxon>
        <taxon>Bacillales</taxon>
        <taxon>Paenibacillaceae</taxon>
        <taxon>Paenibacillus</taxon>
    </lineage>
</organism>
<keyword evidence="1" id="KW-1133">Transmembrane helix</keyword>
<dbReference type="AlphaFoldDB" id="A0A927GYW3"/>
<comment type="caution">
    <text evidence="2">The sequence shown here is derived from an EMBL/GenBank/DDBJ whole genome shotgun (WGS) entry which is preliminary data.</text>
</comment>
<dbReference type="Proteomes" id="UP000639396">
    <property type="component" value="Unassembled WGS sequence"/>
</dbReference>
<protein>
    <submittedName>
        <fullName evidence="2">Uncharacterized protein</fullName>
    </submittedName>
</protein>
<reference evidence="2" key="1">
    <citation type="submission" date="2020-09" db="EMBL/GenBank/DDBJ databases">
        <title>A novel bacterium of genus Paenibacillus, isolated from South China Sea.</title>
        <authorList>
            <person name="Huang H."/>
            <person name="Mo K."/>
            <person name="Hu Y."/>
        </authorList>
    </citation>
    <scope>NUCLEOTIDE SEQUENCE</scope>
    <source>
        <strain evidence="2">IB182363</strain>
    </source>
</reference>
<dbReference type="RefSeq" id="WP_190926535.1">
    <property type="nucleotide sequence ID" value="NZ_JACXJA010000008.1"/>
</dbReference>
<evidence type="ECO:0000313" key="2">
    <source>
        <dbReference type="EMBL" id="MBD2862010.1"/>
    </source>
</evidence>
<accession>A0A927GYW3</accession>
<dbReference type="EMBL" id="JACXJA010000008">
    <property type="protein sequence ID" value="MBD2862010.1"/>
    <property type="molecule type" value="Genomic_DNA"/>
</dbReference>
<name>A0A927GYW3_9BACL</name>
<feature type="transmembrane region" description="Helical" evidence="1">
    <location>
        <begin position="5"/>
        <end position="22"/>
    </location>
</feature>